<evidence type="ECO:0000313" key="10">
    <source>
        <dbReference type="Proteomes" id="UP000001231"/>
    </source>
</evidence>
<feature type="chain" id="PRO_5002983472" evidence="7">
    <location>
        <begin position="21"/>
        <end position="146"/>
    </location>
</feature>
<dbReference type="HOGENOM" id="CLU_060944_4_1_6"/>
<dbReference type="GO" id="GO:0046872">
    <property type="term" value="F:metal ion binding"/>
    <property type="evidence" value="ECO:0007669"/>
    <property type="project" value="UniProtKB-KW"/>
</dbReference>
<dbReference type="InterPro" id="IPR002327">
    <property type="entry name" value="Cyt_c_1A/1B"/>
</dbReference>
<dbReference type="Proteomes" id="UP000001231">
    <property type="component" value="Chromosome"/>
</dbReference>
<reference evidence="9 10" key="1">
    <citation type="journal article" date="2009" name="Stand. Genomic Sci.">
        <title>Complete genome sequence of Kangiella koreensis type strain (SW-125).</title>
        <authorList>
            <person name="Han C."/>
            <person name="Sikorski J."/>
            <person name="Lapidus A."/>
            <person name="Nolan M."/>
            <person name="Glavina Del Rio T."/>
            <person name="Tice H."/>
            <person name="Cheng J.F."/>
            <person name="Lucas S."/>
            <person name="Chen F."/>
            <person name="Copeland A."/>
            <person name="Ivanova N."/>
            <person name="Mavromatis K."/>
            <person name="Ovchinnikova G."/>
            <person name="Pati A."/>
            <person name="Bruce D."/>
            <person name="Goodwin L."/>
            <person name="Pitluck S."/>
            <person name="Chen A."/>
            <person name="Palaniappan K."/>
            <person name="Land M."/>
            <person name="Hauser L."/>
            <person name="Chang Y.J."/>
            <person name="Jeffries C.D."/>
            <person name="Chain P."/>
            <person name="Saunders E."/>
            <person name="Brettin T."/>
            <person name="Goker M."/>
            <person name="Tindall B.J."/>
            <person name="Bristow J."/>
            <person name="Eisen J.A."/>
            <person name="Markowitz V."/>
            <person name="Hugenholtz P."/>
            <person name="Kyrpides N.C."/>
            <person name="Klenk H.P."/>
            <person name="Detter J.C."/>
        </authorList>
    </citation>
    <scope>NUCLEOTIDE SEQUENCE [LARGE SCALE GENOMIC DNA]</scope>
    <source>
        <strain evidence="10">DSM 16069 / KCTC 12182 / SW-125</strain>
    </source>
</reference>
<feature type="signal peptide" evidence="7">
    <location>
        <begin position="1"/>
        <end position="20"/>
    </location>
</feature>
<evidence type="ECO:0000256" key="7">
    <source>
        <dbReference type="SAM" id="SignalP"/>
    </source>
</evidence>
<dbReference type="OrthoDB" id="9805828at2"/>
<feature type="domain" description="Cytochrome c" evidence="8">
    <location>
        <begin position="44"/>
        <end position="145"/>
    </location>
</feature>
<accession>C7R6R3</accession>
<dbReference type="PANTHER" id="PTHR11961">
    <property type="entry name" value="CYTOCHROME C"/>
    <property type="match status" value="1"/>
</dbReference>
<dbReference type="KEGG" id="kko:Kkor_0158"/>
<dbReference type="PROSITE" id="PS51007">
    <property type="entry name" value="CYTC"/>
    <property type="match status" value="1"/>
</dbReference>
<dbReference type="InterPro" id="IPR009056">
    <property type="entry name" value="Cyt_c-like_dom"/>
</dbReference>
<evidence type="ECO:0000256" key="5">
    <source>
        <dbReference type="ARBA" id="ARBA00023004"/>
    </source>
</evidence>
<dbReference type="Gene3D" id="1.10.760.10">
    <property type="entry name" value="Cytochrome c-like domain"/>
    <property type="match status" value="1"/>
</dbReference>
<name>C7R6R3_KANKD</name>
<evidence type="ECO:0000313" key="9">
    <source>
        <dbReference type="EMBL" id="ACV25579.1"/>
    </source>
</evidence>
<keyword evidence="10" id="KW-1185">Reference proteome</keyword>
<keyword evidence="2 6" id="KW-0349">Heme</keyword>
<sequence length="146" mass="16173">MKIILLLTLFSVLTGCTLSANQTVEESKQKQNQEVVAENSVSKELITQGAKYFRFRCGGCHEMSTEKGSSFGPHLEGIIGRKVGAVEGYDYSNALKEADFVWTEEVMANWLAKPESLLPGMCMTFKGVPDEDVRRAMIAFMKEPGL</sequence>
<keyword evidence="5 6" id="KW-0408">Iron</keyword>
<proteinExistence type="predicted"/>
<dbReference type="InParanoid" id="C7R6R3"/>
<evidence type="ECO:0000256" key="3">
    <source>
        <dbReference type="ARBA" id="ARBA00022723"/>
    </source>
</evidence>
<dbReference type="RefSeq" id="WP_012800094.1">
    <property type="nucleotide sequence ID" value="NC_013166.1"/>
</dbReference>
<dbReference type="SUPFAM" id="SSF46626">
    <property type="entry name" value="Cytochrome c"/>
    <property type="match status" value="1"/>
</dbReference>
<dbReference type="PRINTS" id="PR00604">
    <property type="entry name" value="CYTCHRMECIAB"/>
</dbReference>
<evidence type="ECO:0000256" key="6">
    <source>
        <dbReference type="PROSITE-ProRule" id="PRU00433"/>
    </source>
</evidence>
<evidence type="ECO:0000259" key="8">
    <source>
        <dbReference type="PROSITE" id="PS51007"/>
    </source>
</evidence>
<dbReference type="GO" id="GO:0009055">
    <property type="term" value="F:electron transfer activity"/>
    <property type="evidence" value="ECO:0007669"/>
    <property type="project" value="InterPro"/>
</dbReference>
<dbReference type="STRING" id="523791.Kkor_0158"/>
<evidence type="ECO:0000256" key="4">
    <source>
        <dbReference type="ARBA" id="ARBA00022982"/>
    </source>
</evidence>
<keyword evidence="7" id="KW-0732">Signal</keyword>
<gene>
    <name evidence="9" type="ordered locus">Kkor_0158</name>
</gene>
<dbReference type="PROSITE" id="PS51257">
    <property type="entry name" value="PROKAR_LIPOPROTEIN"/>
    <property type="match status" value="1"/>
</dbReference>
<keyword evidence="1" id="KW-0813">Transport</keyword>
<evidence type="ECO:0000256" key="1">
    <source>
        <dbReference type="ARBA" id="ARBA00022448"/>
    </source>
</evidence>
<keyword evidence="3 6" id="KW-0479">Metal-binding</keyword>
<keyword evidence="4" id="KW-0249">Electron transport</keyword>
<organism evidence="9 10">
    <name type="scientific">Kangiella koreensis (strain DSM 16069 / JCM 12317 / KCTC 12182 / SW-125)</name>
    <dbReference type="NCBI Taxonomy" id="523791"/>
    <lineage>
        <taxon>Bacteria</taxon>
        <taxon>Pseudomonadati</taxon>
        <taxon>Pseudomonadota</taxon>
        <taxon>Gammaproteobacteria</taxon>
        <taxon>Kangiellales</taxon>
        <taxon>Kangiellaceae</taxon>
        <taxon>Kangiella</taxon>
    </lineage>
</organism>
<dbReference type="InterPro" id="IPR036909">
    <property type="entry name" value="Cyt_c-like_dom_sf"/>
</dbReference>
<dbReference type="EMBL" id="CP001707">
    <property type="protein sequence ID" value="ACV25579.1"/>
    <property type="molecule type" value="Genomic_DNA"/>
</dbReference>
<protein>
    <submittedName>
        <fullName evidence="9">Cytochrome c class I</fullName>
    </submittedName>
</protein>
<dbReference type="eggNOG" id="COG3474">
    <property type="taxonomic scope" value="Bacteria"/>
</dbReference>
<dbReference type="AlphaFoldDB" id="C7R6R3"/>
<evidence type="ECO:0000256" key="2">
    <source>
        <dbReference type="ARBA" id="ARBA00022617"/>
    </source>
</evidence>
<dbReference type="GO" id="GO:0020037">
    <property type="term" value="F:heme binding"/>
    <property type="evidence" value="ECO:0007669"/>
    <property type="project" value="InterPro"/>
</dbReference>